<name>A0A8J2QVD0_9NEOP</name>
<evidence type="ECO:0000313" key="8">
    <source>
        <dbReference type="Proteomes" id="UP000789524"/>
    </source>
</evidence>
<dbReference type="PANTHER" id="PTHR16950">
    <property type="entry name" value="ZINC TRANSPORTER SLC39A7 HISTIDINE-RICH MEMBRANE PROTEIN KE4"/>
    <property type="match status" value="1"/>
</dbReference>
<feature type="transmembrane region" description="Helical" evidence="6">
    <location>
        <begin position="28"/>
        <end position="49"/>
    </location>
</feature>
<keyword evidence="8" id="KW-1185">Reference proteome</keyword>
<dbReference type="GO" id="GO:0006882">
    <property type="term" value="P:intracellular zinc ion homeostasis"/>
    <property type="evidence" value="ECO:0007669"/>
    <property type="project" value="TreeGrafter"/>
</dbReference>
<evidence type="ECO:0000256" key="6">
    <source>
        <dbReference type="SAM" id="Phobius"/>
    </source>
</evidence>
<comment type="caution">
    <text evidence="7">The sequence shown here is derived from an EMBL/GenBank/DDBJ whole genome shotgun (WGS) entry which is preliminary data.</text>
</comment>
<keyword evidence="3 6" id="KW-1133">Transmembrane helix</keyword>
<dbReference type="Proteomes" id="UP000789524">
    <property type="component" value="Unassembled WGS sequence"/>
</dbReference>
<evidence type="ECO:0000256" key="3">
    <source>
        <dbReference type="ARBA" id="ARBA00022989"/>
    </source>
</evidence>
<dbReference type="GO" id="GO:0005385">
    <property type="term" value="F:zinc ion transmembrane transporter activity"/>
    <property type="evidence" value="ECO:0007669"/>
    <property type="project" value="TreeGrafter"/>
</dbReference>
<evidence type="ECO:0000256" key="1">
    <source>
        <dbReference type="ARBA" id="ARBA00004141"/>
    </source>
</evidence>
<keyword evidence="2 6" id="KW-0812">Transmembrane</keyword>
<dbReference type="AlphaFoldDB" id="A0A8J2QVD0"/>
<dbReference type="PANTHER" id="PTHR16950:SF16">
    <property type="entry name" value="ZINC TRANSPORTER ZIP13"/>
    <property type="match status" value="1"/>
</dbReference>
<evidence type="ECO:0000256" key="2">
    <source>
        <dbReference type="ARBA" id="ARBA00022692"/>
    </source>
</evidence>
<feature type="transmembrane region" description="Helical" evidence="6">
    <location>
        <begin position="102"/>
        <end position="120"/>
    </location>
</feature>
<gene>
    <name evidence="7" type="ORF">DCHRY22_LOCUS8902</name>
</gene>
<evidence type="ECO:0000256" key="5">
    <source>
        <dbReference type="ARBA" id="ARBA00038485"/>
    </source>
</evidence>
<proteinExistence type="inferred from homology"/>
<feature type="transmembrane region" description="Helical" evidence="6">
    <location>
        <begin position="348"/>
        <end position="364"/>
    </location>
</feature>
<organism evidence="7 8">
    <name type="scientific">Danaus chrysippus</name>
    <name type="common">African queen</name>
    <dbReference type="NCBI Taxonomy" id="151541"/>
    <lineage>
        <taxon>Eukaryota</taxon>
        <taxon>Metazoa</taxon>
        <taxon>Ecdysozoa</taxon>
        <taxon>Arthropoda</taxon>
        <taxon>Hexapoda</taxon>
        <taxon>Insecta</taxon>
        <taxon>Pterygota</taxon>
        <taxon>Neoptera</taxon>
        <taxon>Endopterygota</taxon>
        <taxon>Lepidoptera</taxon>
        <taxon>Glossata</taxon>
        <taxon>Ditrysia</taxon>
        <taxon>Papilionoidea</taxon>
        <taxon>Nymphalidae</taxon>
        <taxon>Danainae</taxon>
        <taxon>Danaini</taxon>
        <taxon>Danaina</taxon>
        <taxon>Danaus</taxon>
        <taxon>Anosia</taxon>
    </lineage>
</organism>
<dbReference type="InterPro" id="IPR003689">
    <property type="entry name" value="ZIP"/>
</dbReference>
<dbReference type="EMBL" id="CAKASE010000063">
    <property type="protein sequence ID" value="CAG9569514.1"/>
    <property type="molecule type" value="Genomic_DNA"/>
</dbReference>
<dbReference type="OrthoDB" id="200954at2759"/>
<dbReference type="GO" id="GO:0016020">
    <property type="term" value="C:membrane"/>
    <property type="evidence" value="ECO:0007669"/>
    <property type="project" value="UniProtKB-SubCell"/>
</dbReference>
<dbReference type="Pfam" id="PF02535">
    <property type="entry name" value="Zip"/>
    <property type="match status" value="1"/>
</dbReference>
<protein>
    <submittedName>
        <fullName evidence="7">(African queen) hypothetical protein</fullName>
    </submittedName>
</protein>
<feature type="transmembrane region" description="Helical" evidence="6">
    <location>
        <begin position="285"/>
        <end position="308"/>
    </location>
</feature>
<comment type="similarity">
    <text evidence="5">Belongs to the ZIP transporter (TC 2.A.5) family. KE4/Catsup subfamily.</text>
</comment>
<sequence length="366" mass="39537">MASAENLMAGFLPEYFYTFVEELDEHPWLFSALASVLVGLSGILPLLIIPIDETANFKDGAGAATLRILLSFAVGGLLGDVFLHLLPEAWHHDMMNSKGGEVSMRCGIWVLVGMLVFVIVEKLFASSEEEEHKVEAVEIEDIELLLQAQKKQKNGSMTDRQMMETCVFNNNTKGDPVCCSGVSSCGYKGSRWMGRCLLREAREKTLMNKQKNDKKDVAGYLNLMANSIDNFTHGLAVGGSFLVGFRVGLLTTFAILVHEIPHEVGDFAILLKSGFSRWEAAKAQLATAAAGLVGAMTAVVFSGASNAIEARTSWIAPFTAGGFLHIALVTVLPDLLRENELAESAKHLAALLAGVALMAGLNHYCG</sequence>
<feature type="transmembrane region" description="Helical" evidence="6">
    <location>
        <begin position="314"/>
        <end position="336"/>
    </location>
</feature>
<keyword evidence="4 6" id="KW-0472">Membrane</keyword>
<reference evidence="7" key="1">
    <citation type="submission" date="2021-09" db="EMBL/GenBank/DDBJ databases">
        <authorList>
            <person name="Martin H S."/>
        </authorList>
    </citation>
    <scope>NUCLEOTIDE SEQUENCE</scope>
</reference>
<accession>A0A8J2QVD0</accession>
<comment type="subcellular location">
    <subcellularLocation>
        <location evidence="1">Membrane</location>
        <topology evidence="1">Multi-pass membrane protein</topology>
    </subcellularLocation>
</comment>
<evidence type="ECO:0000256" key="4">
    <source>
        <dbReference type="ARBA" id="ARBA00023136"/>
    </source>
</evidence>
<feature type="transmembrane region" description="Helical" evidence="6">
    <location>
        <begin position="61"/>
        <end position="82"/>
    </location>
</feature>
<evidence type="ECO:0000313" key="7">
    <source>
        <dbReference type="EMBL" id="CAG9569514.1"/>
    </source>
</evidence>